<dbReference type="EMBL" id="UZAG01021745">
    <property type="protein sequence ID" value="VDO51454.1"/>
    <property type="molecule type" value="Genomic_DNA"/>
</dbReference>
<dbReference type="AlphaFoldDB" id="A0A0R3RA30"/>
<dbReference type="WBParaSite" id="BTMF_0001689301-mRNA-1">
    <property type="protein sequence ID" value="BTMF_0001689301-mRNA-1"/>
    <property type="gene ID" value="BTMF_0001689301"/>
</dbReference>
<evidence type="ECO:0000313" key="1">
    <source>
        <dbReference type="EMBL" id="VDO51454.1"/>
    </source>
</evidence>
<reference evidence="1 2" key="2">
    <citation type="submission" date="2018-11" db="EMBL/GenBank/DDBJ databases">
        <authorList>
            <consortium name="Pathogen Informatics"/>
        </authorList>
    </citation>
    <scope>NUCLEOTIDE SEQUENCE [LARGE SCALE GENOMIC DNA]</scope>
</reference>
<accession>A0A0R3RA30</accession>
<sequence length="73" mass="8722">MAIENIILLMLIVMRNFNNTLFYVVINCRHHLLRISTELFPEWKKKKVSSGYQLCCSFLILLKNLTDFFKIKL</sequence>
<dbReference type="Proteomes" id="UP000280834">
    <property type="component" value="Unassembled WGS sequence"/>
</dbReference>
<proteinExistence type="predicted"/>
<name>A0A0R3RA30_9BILA</name>
<reference evidence="3" key="1">
    <citation type="submission" date="2017-02" db="UniProtKB">
        <authorList>
            <consortium name="WormBaseParasite"/>
        </authorList>
    </citation>
    <scope>IDENTIFICATION</scope>
</reference>
<keyword evidence="2" id="KW-1185">Reference proteome</keyword>
<gene>
    <name evidence="1" type="ORF">BTMF_LOCUS14866</name>
</gene>
<organism evidence="3">
    <name type="scientific">Brugia timori</name>
    <dbReference type="NCBI Taxonomy" id="42155"/>
    <lineage>
        <taxon>Eukaryota</taxon>
        <taxon>Metazoa</taxon>
        <taxon>Ecdysozoa</taxon>
        <taxon>Nematoda</taxon>
        <taxon>Chromadorea</taxon>
        <taxon>Rhabditida</taxon>
        <taxon>Spirurina</taxon>
        <taxon>Spiruromorpha</taxon>
        <taxon>Filarioidea</taxon>
        <taxon>Onchocercidae</taxon>
        <taxon>Brugia</taxon>
    </lineage>
</organism>
<evidence type="ECO:0000313" key="3">
    <source>
        <dbReference type="WBParaSite" id="BTMF_0001689301-mRNA-1"/>
    </source>
</evidence>
<protein>
    <submittedName>
        <fullName evidence="1 3">Uncharacterized protein</fullName>
    </submittedName>
</protein>
<evidence type="ECO:0000313" key="2">
    <source>
        <dbReference type="Proteomes" id="UP000280834"/>
    </source>
</evidence>